<evidence type="ECO:0000256" key="1">
    <source>
        <dbReference type="SAM" id="Phobius"/>
    </source>
</evidence>
<organism evidence="2">
    <name type="scientific">Arundo donax</name>
    <name type="common">Giant reed</name>
    <name type="synonym">Donax arundinaceus</name>
    <dbReference type="NCBI Taxonomy" id="35708"/>
    <lineage>
        <taxon>Eukaryota</taxon>
        <taxon>Viridiplantae</taxon>
        <taxon>Streptophyta</taxon>
        <taxon>Embryophyta</taxon>
        <taxon>Tracheophyta</taxon>
        <taxon>Spermatophyta</taxon>
        <taxon>Magnoliopsida</taxon>
        <taxon>Liliopsida</taxon>
        <taxon>Poales</taxon>
        <taxon>Poaceae</taxon>
        <taxon>PACMAD clade</taxon>
        <taxon>Arundinoideae</taxon>
        <taxon>Arundineae</taxon>
        <taxon>Arundo</taxon>
    </lineage>
</organism>
<dbReference type="AlphaFoldDB" id="A0A0A9AEM3"/>
<reference evidence="2" key="1">
    <citation type="submission" date="2014-09" db="EMBL/GenBank/DDBJ databases">
        <authorList>
            <person name="Magalhaes I.L.F."/>
            <person name="Oliveira U."/>
            <person name="Santos F.R."/>
            <person name="Vidigal T.H.D.A."/>
            <person name="Brescovit A.D."/>
            <person name="Santos A.J."/>
        </authorList>
    </citation>
    <scope>NUCLEOTIDE SEQUENCE</scope>
    <source>
        <tissue evidence="2">Shoot tissue taken approximately 20 cm above the soil surface</tissue>
    </source>
</reference>
<keyword evidence="1" id="KW-0812">Transmembrane</keyword>
<dbReference type="EMBL" id="GBRH01247811">
    <property type="protein sequence ID" value="JAD50084.1"/>
    <property type="molecule type" value="Transcribed_RNA"/>
</dbReference>
<evidence type="ECO:0000313" key="2">
    <source>
        <dbReference type="EMBL" id="JAD50084.1"/>
    </source>
</evidence>
<protein>
    <submittedName>
        <fullName evidence="2">Uncharacterized protein</fullName>
    </submittedName>
</protein>
<sequence length="44" mass="5273">MNLQKYITNYHFRIHGTSPIHYSLCPGFIDFSFIIFMRPNTTYS</sequence>
<reference evidence="2" key="2">
    <citation type="journal article" date="2015" name="Data Brief">
        <title>Shoot transcriptome of the giant reed, Arundo donax.</title>
        <authorList>
            <person name="Barrero R.A."/>
            <person name="Guerrero F.D."/>
            <person name="Moolhuijzen P."/>
            <person name="Goolsby J.A."/>
            <person name="Tidwell J."/>
            <person name="Bellgard S.E."/>
            <person name="Bellgard M.I."/>
        </authorList>
    </citation>
    <scope>NUCLEOTIDE SEQUENCE</scope>
    <source>
        <tissue evidence="2">Shoot tissue taken approximately 20 cm above the soil surface</tissue>
    </source>
</reference>
<keyword evidence="1" id="KW-1133">Transmembrane helix</keyword>
<proteinExistence type="predicted"/>
<keyword evidence="1" id="KW-0472">Membrane</keyword>
<feature type="transmembrane region" description="Helical" evidence="1">
    <location>
        <begin position="20"/>
        <end position="37"/>
    </location>
</feature>
<accession>A0A0A9AEM3</accession>
<name>A0A0A9AEM3_ARUDO</name>